<dbReference type="EMBL" id="UYJE01000141">
    <property type="protein sequence ID" value="VDH90518.1"/>
    <property type="molecule type" value="Genomic_DNA"/>
</dbReference>
<accession>A0A8B6BIB7</accession>
<dbReference type="OrthoDB" id="8959332at2759"/>
<name>A0A8B6BIB7_MYTGA</name>
<dbReference type="Proteomes" id="UP000596742">
    <property type="component" value="Unassembled WGS sequence"/>
</dbReference>
<evidence type="ECO:0000313" key="1">
    <source>
        <dbReference type="EMBL" id="VDH90518.1"/>
    </source>
</evidence>
<comment type="caution">
    <text evidence="1">The sequence shown here is derived from an EMBL/GenBank/DDBJ whole genome shotgun (WGS) entry which is preliminary data.</text>
</comment>
<gene>
    <name evidence="1" type="ORF">MGAL_10B005201</name>
</gene>
<evidence type="ECO:0008006" key="3">
    <source>
        <dbReference type="Google" id="ProtNLM"/>
    </source>
</evidence>
<protein>
    <recommendedName>
        <fullName evidence="3">Endonuclease/exonuclease/phosphatase domain-containing protein</fullName>
    </recommendedName>
</protein>
<dbReference type="AlphaFoldDB" id="A0A8B6BIB7"/>
<organism evidence="1 2">
    <name type="scientific">Mytilus galloprovincialis</name>
    <name type="common">Mediterranean mussel</name>
    <dbReference type="NCBI Taxonomy" id="29158"/>
    <lineage>
        <taxon>Eukaryota</taxon>
        <taxon>Metazoa</taxon>
        <taxon>Spiralia</taxon>
        <taxon>Lophotrochozoa</taxon>
        <taxon>Mollusca</taxon>
        <taxon>Bivalvia</taxon>
        <taxon>Autobranchia</taxon>
        <taxon>Pteriomorphia</taxon>
        <taxon>Mytilida</taxon>
        <taxon>Mytiloidea</taxon>
        <taxon>Mytilidae</taxon>
        <taxon>Mytilinae</taxon>
        <taxon>Mytilus</taxon>
    </lineage>
</organism>
<dbReference type="PANTHER" id="PTHR33395:SF22">
    <property type="entry name" value="REVERSE TRANSCRIPTASE DOMAIN-CONTAINING PROTEIN"/>
    <property type="match status" value="1"/>
</dbReference>
<sequence length="259" mass="30051">MNLSIENALNSGIDKIVVTGDFNENLLNYRNTKLTNIILQNGLNQAIDQPTFFCETSSSLLDLILVNDPDILLYTEVGDNILEANVRYHCPVSGIINIQKTPNKVFSRKIWDYDHADLTNYKFDLSEVNWDNIINNNDVNVAATKITETILKIAAKHIPCKFVKFRSQDPPWLTGHIKKLIRRRKRLHKMAKKKNTADSWRQFRYVRNQCINFIKTAKLDFFNKQINILENPETNVKNWWKLLRNLSGQPSKASNYPLC</sequence>
<proteinExistence type="predicted"/>
<keyword evidence="2" id="KW-1185">Reference proteome</keyword>
<dbReference type="PANTHER" id="PTHR33395">
    <property type="entry name" value="TRANSCRIPTASE, PUTATIVE-RELATED-RELATED"/>
    <property type="match status" value="1"/>
</dbReference>
<evidence type="ECO:0000313" key="2">
    <source>
        <dbReference type="Proteomes" id="UP000596742"/>
    </source>
</evidence>
<reference evidence="1" key="1">
    <citation type="submission" date="2018-11" db="EMBL/GenBank/DDBJ databases">
        <authorList>
            <person name="Alioto T."/>
            <person name="Alioto T."/>
        </authorList>
    </citation>
    <scope>NUCLEOTIDE SEQUENCE</scope>
</reference>